<protein>
    <submittedName>
        <fullName evidence="2">Uncharacterized protein</fullName>
    </submittedName>
</protein>
<feature type="transmembrane region" description="Helical" evidence="1">
    <location>
        <begin position="135"/>
        <end position="155"/>
    </location>
</feature>
<dbReference type="RefSeq" id="WP_036815167.1">
    <property type="nucleotide sequence ID" value="NZ_AVBF01000001.1"/>
</dbReference>
<sequence>MNAFLGLLKKEMRLSLPFHLVVFAFVILVLGLTYWRLGSIEQVYFLGPILFLIGLHIWYIPGHVLYSFGREARMMHVFLHSPRSIHTLLMSKLLNSIVFFFISLALLNGLLFFVLSNIDTLNDYLATFARFSLWIEAHFVLLSIYFGIFVFFLWTVHQFLKGAVGKWSWLLVGVLFIALPTVLGWFESQVLADYLNWGQLTYDFPSLEGKVEEFGKLELEGNFYIGTYVFHFILCAILYWLGSFILGRKVEV</sequence>
<dbReference type="OrthoDB" id="1786466at2"/>
<evidence type="ECO:0000313" key="2">
    <source>
        <dbReference type="EMBL" id="KGP74695.1"/>
    </source>
</evidence>
<evidence type="ECO:0000313" key="3">
    <source>
        <dbReference type="Proteomes" id="UP000030147"/>
    </source>
</evidence>
<organism evidence="2 3">
    <name type="scientific">Pontibacillus yanchengensis Y32</name>
    <dbReference type="NCBI Taxonomy" id="1385514"/>
    <lineage>
        <taxon>Bacteria</taxon>
        <taxon>Bacillati</taxon>
        <taxon>Bacillota</taxon>
        <taxon>Bacilli</taxon>
        <taxon>Bacillales</taxon>
        <taxon>Bacillaceae</taxon>
        <taxon>Pontibacillus</taxon>
    </lineage>
</organism>
<accession>A0A0A2TZK4</accession>
<gene>
    <name evidence="2" type="ORF">N782_00600</name>
</gene>
<dbReference type="AlphaFoldDB" id="A0A0A2TZK4"/>
<feature type="transmembrane region" description="Helical" evidence="1">
    <location>
        <begin position="167"/>
        <end position="186"/>
    </location>
</feature>
<feature type="transmembrane region" description="Helical" evidence="1">
    <location>
        <begin position="93"/>
        <end position="115"/>
    </location>
</feature>
<evidence type="ECO:0000256" key="1">
    <source>
        <dbReference type="SAM" id="Phobius"/>
    </source>
</evidence>
<dbReference type="eggNOG" id="ENOG50332Q8">
    <property type="taxonomic scope" value="Bacteria"/>
</dbReference>
<proteinExistence type="predicted"/>
<reference evidence="2 3" key="1">
    <citation type="journal article" date="2015" name="Stand. Genomic Sci.">
        <title>High quality draft genome sequence of the moderately halophilic bacterium Pontibacillus yanchengensis Y32(T) and comparison among Pontibacillus genomes.</title>
        <authorList>
            <person name="Huang J."/>
            <person name="Qiao Z.X."/>
            <person name="Tang J.W."/>
            <person name="Wang G."/>
        </authorList>
    </citation>
    <scope>NUCLEOTIDE SEQUENCE [LARGE SCALE GENOMIC DNA]</scope>
    <source>
        <strain evidence="2 3">Y32</strain>
    </source>
</reference>
<comment type="caution">
    <text evidence="2">The sequence shown here is derived from an EMBL/GenBank/DDBJ whole genome shotgun (WGS) entry which is preliminary data.</text>
</comment>
<dbReference type="Proteomes" id="UP000030147">
    <property type="component" value="Unassembled WGS sequence"/>
</dbReference>
<keyword evidence="1" id="KW-1133">Transmembrane helix</keyword>
<keyword evidence="1" id="KW-0472">Membrane</keyword>
<feature type="transmembrane region" description="Helical" evidence="1">
    <location>
        <begin position="223"/>
        <end position="246"/>
    </location>
</feature>
<keyword evidence="1" id="KW-0812">Transmembrane</keyword>
<feature type="transmembrane region" description="Helical" evidence="1">
    <location>
        <begin position="43"/>
        <end position="66"/>
    </location>
</feature>
<name>A0A0A2TZK4_9BACI</name>
<keyword evidence="3" id="KW-1185">Reference proteome</keyword>
<dbReference type="STRING" id="1385514.N782_00600"/>
<feature type="transmembrane region" description="Helical" evidence="1">
    <location>
        <begin position="16"/>
        <end position="37"/>
    </location>
</feature>
<dbReference type="EMBL" id="AVBF01000001">
    <property type="protein sequence ID" value="KGP74695.1"/>
    <property type="molecule type" value="Genomic_DNA"/>
</dbReference>